<sequence length="174" mass="19314">MHLAIITKIKNRLLLLGLVGGLFCISFPTFADSKKEKQTTKQETVAGNQGILLESIGTLSAQGLYLTYMSIGTLSDGFVSQAYDKETTENIMNSYVNLSKICKDQISTLIKEGNLSAEDKKFLKEIESTYGHLILQGQAILGYIATSDQTQLKVFESNRLEAWKKIAKILDIKE</sequence>
<gene>
    <name evidence="1" type="ORF">LPTSP3_g11870</name>
</gene>
<organism evidence="1 2">
    <name type="scientific">Leptospira kobayashii</name>
    <dbReference type="NCBI Taxonomy" id="1917830"/>
    <lineage>
        <taxon>Bacteria</taxon>
        <taxon>Pseudomonadati</taxon>
        <taxon>Spirochaetota</taxon>
        <taxon>Spirochaetia</taxon>
        <taxon>Leptospirales</taxon>
        <taxon>Leptospiraceae</taxon>
        <taxon>Leptospira</taxon>
    </lineage>
</organism>
<dbReference type="EMBL" id="AP025028">
    <property type="protein sequence ID" value="BDA78257.1"/>
    <property type="molecule type" value="Genomic_DNA"/>
</dbReference>
<dbReference type="Proteomes" id="UP000245263">
    <property type="component" value="Chromosome 1"/>
</dbReference>
<protein>
    <recommendedName>
        <fullName evidence="3">Lipoprotein</fullName>
    </recommendedName>
</protein>
<evidence type="ECO:0000313" key="2">
    <source>
        <dbReference type="Proteomes" id="UP000245263"/>
    </source>
</evidence>
<evidence type="ECO:0000313" key="1">
    <source>
        <dbReference type="EMBL" id="BDA78257.1"/>
    </source>
</evidence>
<reference evidence="1 2" key="1">
    <citation type="submission" date="2021-08" db="EMBL/GenBank/DDBJ databases">
        <title>Complete genome sequence of Leptospira kobayashii strain E30.</title>
        <authorList>
            <person name="Nakao R."/>
            <person name="Nakamura S."/>
            <person name="Masuzawa T."/>
            <person name="Koizumi N."/>
        </authorList>
    </citation>
    <scope>NUCLEOTIDE SEQUENCE [LARGE SCALE GENOMIC DNA]</scope>
    <source>
        <strain evidence="1 2">E30</strain>
    </source>
</reference>
<name>A0ABN6KBD5_9LEPT</name>
<proteinExistence type="predicted"/>
<dbReference type="RefSeq" id="WP_135354829.1">
    <property type="nucleotide sequence ID" value="NZ_AP025028.1"/>
</dbReference>
<evidence type="ECO:0008006" key="3">
    <source>
        <dbReference type="Google" id="ProtNLM"/>
    </source>
</evidence>
<keyword evidence="2" id="KW-1185">Reference proteome</keyword>
<accession>A0ABN6KBD5</accession>